<comment type="function">
    <text evidence="5">Component of the CENPA-NAC (nucleosome-associated) complex, a complex that plays a central role in assembly of kinetochore proteins, mitotic progression and chromosome segregation. The CENPA-NAC complex recruits the CENPA-CAD (nucleosome distal) complex and may be involved in incorporation of newly synthesized CENPA into centromeres. CENPC recruits DNA methylation and DNMT3B to both centromeric and pericentromeric satellite repeats and regulates the histone code in these regions.</text>
</comment>
<evidence type="ECO:0000313" key="12">
    <source>
        <dbReference type="EnsemblMetazoa" id="HelroP190308"/>
    </source>
</evidence>
<sequence length="372" mass="42374">MVMMLINLESSSSETITLHSNNLTKKLPPTDSAPVMDHMLYRLLHISLKVTSIHQEICNICLHQTNQPETHWLRQFPNLSDHIPSHHNQNEQQTLERRMCLLITAFINFCFLEENAVASPLEAPILSPNVAVQPEEANVAAGLRRSKRNKVATLDWYKGERVRYKWTPEGFEVDSIIPPVFKTPKPTARRTVRKLTKQTNKRGKNKMKLVVGNDQSDLSAHVPIDANDNSFVSSSVIDVFDLKSHRIVPRECVMKYCKSALRNCQTKEPANEDDPLVMLRGLSTDVFCAGILEIRPLQEKSMQLVKSDLMIFNVSFGKLEVTVCETKLFSSSGDFFYVPPGNKYSLRNLRNETARLSFVNIKNFLNIYSVPF</sequence>
<comment type="similarity">
    <text evidence="2">Belongs to the CENP-C/MIF2 family.</text>
</comment>
<dbReference type="PANTHER" id="PTHR16684">
    <property type="entry name" value="CENTROMERE PROTEIN C"/>
    <property type="match status" value="1"/>
</dbReference>
<dbReference type="OrthoDB" id="1939643at2759"/>
<accession>T1FRW1</accession>
<gene>
    <name evidence="12" type="primary">20211558</name>
    <name evidence="11" type="ORF">HELRODRAFT_190308</name>
</gene>
<dbReference type="CTD" id="20211558"/>
<evidence type="ECO:0000256" key="2">
    <source>
        <dbReference type="ARBA" id="ARBA00010291"/>
    </source>
</evidence>
<name>T1FRW1_HELRO</name>
<dbReference type="InterPro" id="IPR011051">
    <property type="entry name" value="RmlC_Cupin_sf"/>
</dbReference>
<evidence type="ECO:0000256" key="5">
    <source>
        <dbReference type="ARBA" id="ARBA00053516"/>
    </source>
</evidence>
<evidence type="ECO:0000256" key="1">
    <source>
        <dbReference type="ARBA" id="ARBA00004123"/>
    </source>
</evidence>
<dbReference type="EMBL" id="KB095905">
    <property type="protein sequence ID" value="ESO09861.1"/>
    <property type="molecule type" value="Genomic_DNA"/>
</dbReference>
<keyword evidence="4" id="KW-0539">Nucleus</keyword>
<dbReference type="EnsemblMetazoa" id="HelroT190308">
    <property type="protein sequence ID" value="HelroP190308"/>
    <property type="gene ID" value="HelroG190308"/>
</dbReference>
<evidence type="ECO:0000256" key="3">
    <source>
        <dbReference type="ARBA" id="ARBA00023125"/>
    </source>
</evidence>
<reference evidence="11 13" key="2">
    <citation type="journal article" date="2013" name="Nature">
        <title>Insights into bilaterian evolution from three spiralian genomes.</title>
        <authorList>
            <person name="Simakov O."/>
            <person name="Marletaz F."/>
            <person name="Cho S.J."/>
            <person name="Edsinger-Gonzales E."/>
            <person name="Havlak P."/>
            <person name="Hellsten U."/>
            <person name="Kuo D.H."/>
            <person name="Larsson T."/>
            <person name="Lv J."/>
            <person name="Arendt D."/>
            <person name="Savage R."/>
            <person name="Osoegawa K."/>
            <person name="de Jong P."/>
            <person name="Grimwood J."/>
            <person name="Chapman J.A."/>
            <person name="Shapiro H."/>
            <person name="Aerts A."/>
            <person name="Otillar R.P."/>
            <person name="Terry A.Y."/>
            <person name="Boore J.L."/>
            <person name="Grigoriev I.V."/>
            <person name="Lindberg D.R."/>
            <person name="Seaver E.C."/>
            <person name="Weisblat D.A."/>
            <person name="Putnam N.H."/>
            <person name="Rokhsar D.S."/>
        </authorList>
    </citation>
    <scope>NUCLEOTIDE SEQUENCE</scope>
</reference>
<dbReference type="InterPro" id="IPR014710">
    <property type="entry name" value="RmlC-like_jellyroll"/>
</dbReference>
<dbReference type="GO" id="GO:0051382">
    <property type="term" value="P:kinetochore assembly"/>
    <property type="evidence" value="ECO:0007669"/>
    <property type="project" value="InterPro"/>
</dbReference>
<evidence type="ECO:0000256" key="9">
    <source>
        <dbReference type="ARBA" id="ARBA00083562"/>
    </source>
</evidence>
<dbReference type="InParanoid" id="T1FRW1"/>
<dbReference type="SUPFAM" id="SSF51182">
    <property type="entry name" value="RmlC-like cupins"/>
    <property type="match status" value="1"/>
</dbReference>
<evidence type="ECO:0000256" key="8">
    <source>
        <dbReference type="ARBA" id="ARBA00082151"/>
    </source>
</evidence>
<comment type="subunit">
    <text evidence="6">Oligomer. Component of the CENPA-NAC complex, at least composed of CENPA, CENPC, CENPH, CENPM, CENPN, CENPT and CENPU. The CENPA-NAC complex interacts with the CENPA-CAD complex, composed of CENPI, CENPK, CENPL, CENPO, CENPP, CENPQ, CENPR and CENPS. Binds to DAXX. Interacts with DNMT3B. Interacts directly with CENPA. Identified in a centromere complex containing histones H2A, H2B and H4, and at least CENPA, CENPB, CENPC, CENPT, CENPN, HJURP, SUPT16H, SSRP1 and RSF1. Interacts with MEIKIN.</text>
</comment>
<dbReference type="STRING" id="6412.T1FRW1"/>
<dbReference type="GeneID" id="20211558"/>
<dbReference type="HOGENOM" id="CLU_744483_0_0_1"/>
<dbReference type="PANTHER" id="PTHR16684:SF11">
    <property type="entry name" value="CENTROMERE PROTEIN C"/>
    <property type="match status" value="1"/>
</dbReference>
<dbReference type="GO" id="GO:0005634">
    <property type="term" value="C:nucleus"/>
    <property type="evidence" value="ECO:0007669"/>
    <property type="project" value="UniProtKB-SubCell"/>
</dbReference>
<evidence type="ECO:0000256" key="4">
    <source>
        <dbReference type="ARBA" id="ARBA00023242"/>
    </source>
</evidence>
<reference evidence="13" key="1">
    <citation type="submission" date="2012-12" db="EMBL/GenBank/DDBJ databases">
        <authorList>
            <person name="Hellsten U."/>
            <person name="Grimwood J."/>
            <person name="Chapman J.A."/>
            <person name="Shapiro H."/>
            <person name="Aerts A."/>
            <person name="Otillar R.P."/>
            <person name="Terry A.Y."/>
            <person name="Boore J.L."/>
            <person name="Simakov O."/>
            <person name="Marletaz F."/>
            <person name="Cho S.-J."/>
            <person name="Edsinger-Gonzales E."/>
            <person name="Havlak P."/>
            <person name="Kuo D.-H."/>
            <person name="Larsson T."/>
            <person name="Lv J."/>
            <person name="Arendt D."/>
            <person name="Savage R."/>
            <person name="Osoegawa K."/>
            <person name="de Jong P."/>
            <person name="Lindberg D.R."/>
            <person name="Seaver E.C."/>
            <person name="Weisblat D.A."/>
            <person name="Putnam N.H."/>
            <person name="Grigoriev I.V."/>
            <person name="Rokhsar D.S."/>
        </authorList>
    </citation>
    <scope>NUCLEOTIDE SEQUENCE</scope>
</reference>
<organism evidence="12 13">
    <name type="scientific">Helobdella robusta</name>
    <name type="common">Californian leech</name>
    <dbReference type="NCBI Taxonomy" id="6412"/>
    <lineage>
        <taxon>Eukaryota</taxon>
        <taxon>Metazoa</taxon>
        <taxon>Spiralia</taxon>
        <taxon>Lophotrochozoa</taxon>
        <taxon>Annelida</taxon>
        <taxon>Clitellata</taxon>
        <taxon>Hirudinea</taxon>
        <taxon>Rhynchobdellida</taxon>
        <taxon>Glossiphoniidae</taxon>
        <taxon>Helobdella</taxon>
    </lineage>
</organism>
<protein>
    <recommendedName>
        <fullName evidence="7">Centromere protein C</fullName>
    </recommendedName>
    <alternativeName>
        <fullName evidence="8">Centromere autoantigen C</fullName>
    </alternativeName>
    <alternativeName>
        <fullName evidence="9">Centromere protein C 1</fullName>
    </alternativeName>
</protein>
<keyword evidence="13" id="KW-1185">Reference proteome</keyword>
<dbReference type="Pfam" id="PF11699">
    <property type="entry name" value="CENP-C_C"/>
    <property type="match status" value="1"/>
</dbReference>
<evidence type="ECO:0000256" key="7">
    <source>
        <dbReference type="ARBA" id="ARBA00068530"/>
    </source>
</evidence>
<dbReference type="KEGG" id="hro:HELRODRAFT_190308"/>
<dbReference type="AlphaFoldDB" id="T1FRW1"/>
<dbReference type="InterPro" id="IPR025974">
    <property type="entry name" value="Mif2/CENP-C_cupin"/>
</dbReference>
<dbReference type="FunFam" id="2.60.120.10:FF:000033">
    <property type="entry name" value="Centromere protein C 1"/>
    <property type="match status" value="1"/>
</dbReference>
<dbReference type="Proteomes" id="UP000015101">
    <property type="component" value="Unassembled WGS sequence"/>
</dbReference>
<dbReference type="InterPro" id="IPR028386">
    <property type="entry name" value="CENP-C/Mif2/cnp3"/>
</dbReference>
<dbReference type="RefSeq" id="XP_009011675.1">
    <property type="nucleotide sequence ID" value="XM_009013427.1"/>
</dbReference>
<dbReference type="eggNOG" id="ENOG502RYQH">
    <property type="taxonomic scope" value="Eukaryota"/>
</dbReference>
<reference evidence="12" key="3">
    <citation type="submission" date="2015-06" db="UniProtKB">
        <authorList>
            <consortium name="EnsemblMetazoa"/>
        </authorList>
    </citation>
    <scope>IDENTIFICATION</scope>
</reference>
<dbReference type="EMBL" id="AMQM01002829">
    <property type="status" value="NOT_ANNOTATED_CDS"/>
    <property type="molecule type" value="Genomic_DNA"/>
</dbReference>
<keyword evidence="3" id="KW-0238">DNA-binding</keyword>
<evidence type="ECO:0000313" key="13">
    <source>
        <dbReference type="Proteomes" id="UP000015101"/>
    </source>
</evidence>
<evidence type="ECO:0000256" key="6">
    <source>
        <dbReference type="ARBA" id="ARBA00064952"/>
    </source>
</evidence>
<dbReference type="Gene3D" id="2.60.120.10">
    <property type="entry name" value="Jelly Rolls"/>
    <property type="match status" value="1"/>
</dbReference>
<dbReference type="GO" id="GO:0000776">
    <property type="term" value="C:kinetochore"/>
    <property type="evidence" value="ECO:0007669"/>
    <property type="project" value="InterPro"/>
</dbReference>
<feature type="domain" description="Mif2/CENP-C cupin" evidence="10">
    <location>
        <begin position="282"/>
        <end position="359"/>
    </location>
</feature>
<proteinExistence type="inferred from homology"/>
<evidence type="ECO:0000259" key="10">
    <source>
        <dbReference type="Pfam" id="PF11699"/>
    </source>
</evidence>
<comment type="subcellular location">
    <subcellularLocation>
        <location evidence="1">Nucleus</location>
    </subcellularLocation>
</comment>
<evidence type="ECO:0000313" key="11">
    <source>
        <dbReference type="EMBL" id="ESO09861.1"/>
    </source>
</evidence>
<dbReference type="GO" id="GO:0019237">
    <property type="term" value="F:centromeric DNA binding"/>
    <property type="evidence" value="ECO:0007669"/>
    <property type="project" value="InterPro"/>
</dbReference>